<organism evidence="4 5">
    <name type="scientific">Streptomyces beijiangensis</name>
    <dbReference type="NCBI Taxonomy" id="163361"/>
    <lineage>
        <taxon>Bacteria</taxon>
        <taxon>Bacillati</taxon>
        <taxon>Actinomycetota</taxon>
        <taxon>Actinomycetes</taxon>
        <taxon>Kitasatosporales</taxon>
        <taxon>Streptomycetaceae</taxon>
        <taxon>Streptomyces</taxon>
    </lineage>
</organism>
<dbReference type="InterPro" id="IPR011330">
    <property type="entry name" value="Glyco_hydro/deAcase_b/a-brl"/>
</dbReference>
<dbReference type="GO" id="GO:0005975">
    <property type="term" value="P:carbohydrate metabolic process"/>
    <property type="evidence" value="ECO:0007669"/>
    <property type="project" value="InterPro"/>
</dbReference>
<dbReference type="Proteomes" id="UP000664167">
    <property type="component" value="Unassembled WGS sequence"/>
</dbReference>
<comment type="subcellular location">
    <subcellularLocation>
        <location evidence="1">Secreted</location>
    </subcellularLocation>
</comment>
<dbReference type="EMBL" id="JAFLRJ010000207">
    <property type="protein sequence ID" value="MBO0514419.1"/>
    <property type="molecule type" value="Genomic_DNA"/>
</dbReference>
<evidence type="ECO:0000259" key="3">
    <source>
        <dbReference type="PROSITE" id="PS51677"/>
    </source>
</evidence>
<dbReference type="CDD" id="cd10918">
    <property type="entry name" value="CE4_NodB_like_5s_6s"/>
    <property type="match status" value="1"/>
</dbReference>
<reference evidence="4" key="1">
    <citation type="submission" date="2021-03" db="EMBL/GenBank/DDBJ databases">
        <title>Streptomyces poriferae sp. nov., a novel marine sponge-derived Actinobacteria species with anti-MRSA activity.</title>
        <authorList>
            <person name="Sandoval-Powers M."/>
            <person name="Kralova S."/>
            <person name="Nguyen G.-S."/>
            <person name="Fawwal D."/>
            <person name="Degnes K."/>
            <person name="Klinkenberg G."/>
            <person name="Sletta H."/>
            <person name="Wentzel A."/>
            <person name="Liles M.R."/>
        </authorList>
    </citation>
    <scope>NUCLEOTIDE SEQUENCE</scope>
    <source>
        <strain evidence="4">DSM 41794</strain>
    </source>
</reference>
<dbReference type="PANTHER" id="PTHR34216">
    <property type="match status" value="1"/>
</dbReference>
<dbReference type="PROSITE" id="PS51677">
    <property type="entry name" value="NODB"/>
    <property type="match status" value="1"/>
</dbReference>
<name>A0A939FA49_9ACTN</name>
<evidence type="ECO:0000256" key="1">
    <source>
        <dbReference type="ARBA" id="ARBA00004613"/>
    </source>
</evidence>
<dbReference type="GO" id="GO:0005576">
    <property type="term" value="C:extracellular region"/>
    <property type="evidence" value="ECO:0007669"/>
    <property type="project" value="UniProtKB-SubCell"/>
</dbReference>
<proteinExistence type="predicted"/>
<feature type="domain" description="NodB homology" evidence="3">
    <location>
        <begin position="76"/>
        <end position="262"/>
    </location>
</feature>
<dbReference type="GO" id="GO:0016810">
    <property type="term" value="F:hydrolase activity, acting on carbon-nitrogen (but not peptide) bonds"/>
    <property type="evidence" value="ECO:0007669"/>
    <property type="project" value="InterPro"/>
</dbReference>
<comment type="caution">
    <text evidence="4">The sequence shown here is derived from an EMBL/GenBank/DDBJ whole genome shotgun (WGS) entry which is preliminary data.</text>
</comment>
<accession>A0A939FA49</accession>
<evidence type="ECO:0000313" key="4">
    <source>
        <dbReference type="EMBL" id="MBO0514419.1"/>
    </source>
</evidence>
<dbReference type="SUPFAM" id="SSF88713">
    <property type="entry name" value="Glycoside hydrolase/deacetylase"/>
    <property type="match status" value="1"/>
</dbReference>
<protein>
    <submittedName>
        <fullName evidence="4">Polysaccharide deacetylase family protein</fullName>
    </submittedName>
</protein>
<evidence type="ECO:0000313" key="5">
    <source>
        <dbReference type="Proteomes" id="UP000664167"/>
    </source>
</evidence>
<dbReference type="InterPro" id="IPR051398">
    <property type="entry name" value="Polysacch_Deacetylase"/>
</dbReference>
<dbReference type="PANTHER" id="PTHR34216:SF3">
    <property type="entry name" value="POLY-BETA-1,6-N-ACETYL-D-GLUCOSAMINE N-DEACETYLASE"/>
    <property type="match status" value="1"/>
</dbReference>
<dbReference type="AlphaFoldDB" id="A0A939FA49"/>
<dbReference type="Pfam" id="PF01522">
    <property type="entry name" value="Polysacc_deac_1"/>
    <property type="match status" value="1"/>
</dbReference>
<dbReference type="InterPro" id="IPR002509">
    <property type="entry name" value="NODB_dom"/>
</dbReference>
<keyword evidence="5" id="KW-1185">Reference proteome</keyword>
<sequence length="262" mass="28682">MPMKNRHWVRTVCLGPSAPLWIGMYHSISDSADDPYRVTVSPSRFEQQLRWLRNRGLRGVGVRELLEAHATGRADGLVGLTFDDGYSDFVSCALPLLRQYGCTGTVFVLPGRLGQDNAWDANGPRRALLSADEIRRVADAGMEVASHGLHHVSLPGADEATLLAETTGSREAIRSLAGTPVEGFCYPYGHLDARSVRAVREAGYSYACGVDPGPLSSTFALPRAHIDQRDTGLRLFAKHMLHRVRRTTPADLAPLRRTAGRP</sequence>
<evidence type="ECO:0000256" key="2">
    <source>
        <dbReference type="ARBA" id="ARBA00022729"/>
    </source>
</evidence>
<dbReference type="RefSeq" id="WP_206963818.1">
    <property type="nucleotide sequence ID" value="NZ_BAAAJJ010000001.1"/>
</dbReference>
<gene>
    <name evidence="4" type="ORF">J0695_21865</name>
</gene>
<keyword evidence="2" id="KW-0732">Signal</keyword>
<dbReference type="Gene3D" id="3.20.20.370">
    <property type="entry name" value="Glycoside hydrolase/deacetylase"/>
    <property type="match status" value="1"/>
</dbReference>